<accession>A0ABT1PX15</accession>
<keyword evidence="1" id="KW-0472">Membrane</keyword>
<dbReference type="EMBL" id="JANFNG010000012">
    <property type="protein sequence ID" value="MCQ4082214.1"/>
    <property type="molecule type" value="Genomic_DNA"/>
</dbReference>
<reference evidence="2" key="1">
    <citation type="submission" date="2022-06" db="EMBL/GenBank/DDBJ databases">
        <title>Draft genome sequence of Streptomyces sp. RB6PN25 isolated from peat swamp forest in Thailand.</title>
        <authorList>
            <person name="Duangmal K."/>
            <person name="Klaysubun C."/>
        </authorList>
    </citation>
    <scope>NUCLEOTIDE SEQUENCE</scope>
    <source>
        <strain evidence="2">RB6PN25</strain>
    </source>
</reference>
<keyword evidence="1" id="KW-0812">Transmembrane</keyword>
<evidence type="ECO:0000256" key="1">
    <source>
        <dbReference type="SAM" id="Phobius"/>
    </source>
</evidence>
<keyword evidence="3" id="KW-1185">Reference proteome</keyword>
<keyword evidence="1" id="KW-1133">Transmembrane helix</keyword>
<proteinExistence type="predicted"/>
<organism evidence="2 3">
    <name type="scientific">Streptomyces humicola</name>
    <dbReference type="NCBI Taxonomy" id="2953240"/>
    <lineage>
        <taxon>Bacteria</taxon>
        <taxon>Bacillati</taxon>
        <taxon>Actinomycetota</taxon>
        <taxon>Actinomycetes</taxon>
        <taxon>Kitasatosporales</taxon>
        <taxon>Streptomycetaceae</taxon>
        <taxon>Streptomyces</taxon>
    </lineage>
</organism>
<dbReference type="Proteomes" id="UP001057702">
    <property type="component" value="Unassembled WGS sequence"/>
</dbReference>
<name>A0ABT1PX15_9ACTN</name>
<comment type="caution">
    <text evidence="2">The sequence shown here is derived from an EMBL/GenBank/DDBJ whole genome shotgun (WGS) entry which is preliminary data.</text>
</comment>
<feature type="transmembrane region" description="Helical" evidence="1">
    <location>
        <begin position="30"/>
        <end position="54"/>
    </location>
</feature>
<evidence type="ECO:0000313" key="2">
    <source>
        <dbReference type="EMBL" id="MCQ4082214.1"/>
    </source>
</evidence>
<protein>
    <submittedName>
        <fullName evidence="2">Uncharacterized protein</fullName>
    </submittedName>
</protein>
<gene>
    <name evidence="2" type="ORF">NGB36_16765</name>
</gene>
<sequence length="67" mass="7439">MLDAPHPPAPPDLAERAMERGKRLLRRRRLLHAALWTLLGVAAAAGTVLAVHYWPQPTVIAPPMRGW</sequence>
<evidence type="ECO:0000313" key="3">
    <source>
        <dbReference type="Proteomes" id="UP001057702"/>
    </source>
</evidence>